<dbReference type="SUPFAM" id="SSF52540">
    <property type="entry name" value="P-loop containing nucleoside triphosphate hydrolases"/>
    <property type="match status" value="1"/>
</dbReference>
<evidence type="ECO:0000313" key="3">
    <source>
        <dbReference type="EMBL" id="EFK95111.1"/>
    </source>
</evidence>
<accession>D9PMV3</accession>
<keyword evidence="3" id="KW-0378">Hydrolase</keyword>
<feature type="non-terminal residue" evidence="3">
    <location>
        <position position="1"/>
    </location>
</feature>
<dbReference type="InterPro" id="IPR027417">
    <property type="entry name" value="P-loop_NTPase"/>
</dbReference>
<dbReference type="GO" id="GO:0006508">
    <property type="term" value="P:proteolysis"/>
    <property type="evidence" value="ECO:0007669"/>
    <property type="project" value="UniProtKB-KW"/>
</dbReference>
<keyword evidence="3" id="KW-0645">Protease</keyword>
<evidence type="ECO:0000256" key="1">
    <source>
        <dbReference type="SAM" id="MobiDB-lite"/>
    </source>
</evidence>
<dbReference type="GO" id="GO:0016887">
    <property type="term" value="F:ATP hydrolysis activity"/>
    <property type="evidence" value="ECO:0007669"/>
    <property type="project" value="InterPro"/>
</dbReference>
<comment type="caution">
    <text evidence="3">The sequence shown here is derived from an EMBL/GenBank/DDBJ whole genome shotgun (WGS) entry which is preliminary data.</text>
</comment>
<dbReference type="GO" id="GO:0005524">
    <property type="term" value="F:ATP binding"/>
    <property type="evidence" value="ECO:0007669"/>
    <property type="project" value="InterPro"/>
</dbReference>
<gene>
    <name evidence="3" type="ORF">LDC_2882</name>
</gene>
<sequence length="212" mass="22998">HAEIDMSTLHTSFSVVGLDVGYATGRPGRLWDVLQHECMSPVLVLDELDKARPDGSDEVVGFLFALLESVTARRFTDAAIGLAIDASKVNWIATCNDVRAIDAAIVSRFTVIEVPQPKAAEMPAVIASIHNDLLSTADWIEWFEQPLSTEVVSALAALSPRAVMRAIEDAYANAATAGRRVVIPADVSNSRSPHREHPIGFIHSNNSQETRT</sequence>
<feature type="domain" description="ATPase AAA-type core" evidence="2">
    <location>
        <begin position="22"/>
        <end position="112"/>
    </location>
</feature>
<dbReference type="GO" id="GO:0008233">
    <property type="term" value="F:peptidase activity"/>
    <property type="evidence" value="ECO:0007669"/>
    <property type="project" value="UniProtKB-KW"/>
</dbReference>
<feature type="compositionally biased region" description="Polar residues" evidence="1">
    <location>
        <begin position="203"/>
        <end position="212"/>
    </location>
</feature>
<dbReference type="InterPro" id="IPR003959">
    <property type="entry name" value="ATPase_AAA_core"/>
</dbReference>
<proteinExistence type="predicted"/>
<dbReference type="AlphaFoldDB" id="D9PMV3"/>
<reference evidence="3" key="1">
    <citation type="submission" date="2010-07" db="EMBL/GenBank/DDBJ databases">
        <authorList>
            <consortium name="CONSOLIDER consortium CSD2007-00005"/>
            <person name="Guazzaroni M.-E."/>
            <person name="Richter M."/>
            <person name="Garcia-Salamanca A."/>
            <person name="Yarza P."/>
            <person name="Ferrer M."/>
        </authorList>
    </citation>
    <scope>NUCLEOTIDE SEQUENCE</scope>
</reference>
<name>D9PMV3_9ZZZZ</name>
<feature type="region of interest" description="Disordered" evidence="1">
    <location>
        <begin position="188"/>
        <end position="212"/>
    </location>
</feature>
<dbReference type="Pfam" id="PF00004">
    <property type="entry name" value="AAA"/>
    <property type="match status" value="1"/>
</dbReference>
<dbReference type="Gene3D" id="3.40.50.300">
    <property type="entry name" value="P-loop containing nucleotide triphosphate hydrolases"/>
    <property type="match status" value="1"/>
</dbReference>
<protein>
    <submittedName>
        <fullName evidence="3">ATP-dependent protease domain protein</fullName>
    </submittedName>
</protein>
<dbReference type="EMBL" id="ADZX01000883">
    <property type="protein sequence ID" value="EFK95111.1"/>
    <property type="molecule type" value="Genomic_DNA"/>
</dbReference>
<reference evidence="3" key="2">
    <citation type="journal article" date="2011" name="Microb. Ecol.">
        <title>Taxonomic and Functional Metagenomic Profiling of the Microbial Community in the Anoxic Sediment of a Sub-saline Shallow Lake (Laguna de Carrizo, Central Spain).</title>
        <authorList>
            <person name="Ferrer M."/>
            <person name="Guazzaroni M.E."/>
            <person name="Richter M."/>
            <person name="Garcia-Salamanca A."/>
            <person name="Yarza P."/>
            <person name="Suarez-Suarez A."/>
            <person name="Solano J."/>
            <person name="Alcaide M."/>
            <person name="van Dillewijn P."/>
            <person name="Molina-Henares M.A."/>
            <person name="Lopez-Cortes N."/>
            <person name="Al-Ramahi Y."/>
            <person name="Guerrero C."/>
            <person name="Acosta A."/>
            <person name="de Eugenio L.I."/>
            <person name="Martinez V."/>
            <person name="Marques S."/>
            <person name="Rojo F."/>
            <person name="Santero E."/>
            <person name="Genilloud O."/>
            <person name="Perez-Perez J."/>
            <person name="Rossello-Mora R."/>
            <person name="Ramos J.L."/>
        </authorList>
    </citation>
    <scope>NUCLEOTIDE SEQUENCE</scope>
</reference>
<evidence type="ECO:0000259" key="2">
    <source>
        <dbReference type="Pfam" id="PF00004"/>
    </source>
</evidence>
<organism evidence="3">
    <name type="scientific">sediment metagenome</name>
    <dbReference type="NCBI Taxonomy" id="749907"/>
    <lineage>
        <taxon>unclassified sequences</taxon>
        <taxon>metagenomes</taxon>
        <taxon>ecological metagenomes</taxon>
    </lineage>
</organism>